<feature type="transmembrane region" description="Helical" evidence="1">
    <location>
        <begin position="151"/>
        <end position="171"/>
    </location>
</feature>
<evidence type="ECO:0008006" key="4">
    <source>
        <dbReference type="Google" id="ProtNLM"/>
    </source>
</evidence>
<dbReference type="GeneID" id="98316225"/>
<feature type="transmembrane region" description="Helical" evidence="1">
    <location>
        <begin position="404"/>
        <end position="425"/>
    </location>
</feature>
<keyword evidence="3" id="KW-1185">Reference proteome</keyword>
<dbReference type="RefSeq" id="WP_003687758.1">
    <property type="nucleotide sequence ID" value="NZ_AKKT01000026.1"/>
</dbReference>
<feature type="transmembrane region" description="Helical" evidence="1">
    <location>
        <begin position="495"/>
        <end position="514"/>
    </location>
</feature>
<dbReference type="OrthoDB" id="2240371at2"/>
<name>J0L143_9LACO</name>
<accession>J0L143</accession>
<evidence type="ECO:0000313" key="3">
    <source>
        <dbReference type="Proteomes" id="UP000050898"/>
    </source>
</evidence>
<keyword evidence="1" id="KW-0472">Membrane</keyword>
<protein>
    <recommendedName>
        <fullName evidence="4">Glycosyltransferase RgtA/B/C/D-like domain-containing protein</fullName>
    </recommendedName>
</protein>
<reference evidence="2 3" key="1">
    <citation type="journal article" date="2015" name="Genome Announc.">
        <title>Expanding the biotechnology potential of lactobacilli through comparative genomics of 213 strains and associated genera.</title>
        <authorList>
            <person name="Sun Z."/>
            <person name="Harris H.M."/>
            <person name="McCann A."/>
            <person name="Guo C."/>
            <person name="Argimon S."/>
            <person name="Zhang W."/>
            <person name="Yang X."/>
            <person name="Jeffery I.B."/>
            <person name="Cooney J.C."/>
            <person name="Kagawa T.F."/>
            <person name="Liu W."/>
            <person name="Song Y."/>
            <person name="Salvetti E."/>
            <person name="Wrobel A."/>
            <person name="Rasinkangas P."/>
            <person name="Parkhill J."/>
            <person name="Rea M.C."/>
            <person name="O'Sullivan O."/>
            <person name="Ritari J."/>
            <person name="Douillard F.P."/>
            <person name="Paul Ross R."/>
            <person name="Yang R."/>
            <person name="Briner A.E."/>
            <person name="Felis G.E."/>
            <person name="de Vos W.M."/>
            <person name="Barrangou R."/>
            <person name="Klaenhammer T.R."/>
            <person name="Caufield P.W."/>
            <person name="Cui Y."/>
            <person name="Zhang H."/>
            <person name="O'Toole P.W."/>
        </authorList>
    </citation>
    <scope>NUCLEOTIDE SEQUENCE [LARGE SCALE GENOMIC DNA]</scope>
    <source>
        <strain evidence="2 3">DSM 20444</strain>
    </source>
</reference>
<feature type="transmembrane region" description="Helical" evidence="1">
    <location>
        <begin position="437"/>
        <end position="456"/>
    </location>
</feature>
<dbReference type="AlphaFoldDB" id="J0L143"/>
<proteinExistence type="predicted"/>
<dbReference type="Proteomes" id="UP000050898">
    <property type="component" value="Unassembled WGS sequence"/>
</dbReference>
<feature type="transmembrane region" description="Helical" evidence="1">
    <location>
        <begin position="236"/>
        <end position="259"/>
    </location>
</feature>
<dbReference type="EMBL" id="AYYH01000097">
    <property type="protein sequence ID" value="KRN07453.1"/>
    <property type="molecule type" value="Genomic_DNA"/>
</dbReference>
<evidence type="ECO:0000256" key="1">
    <source>
        <dbReference type="SAM" id="Phobius"/>
    </source>
</evidence>
<feature type="transmembrane region" description="Helical" evidence="1">
    <location>
        <begin position="462"/>
        <end position="483"/>
    </location>
</feature>
<sequence>MIRSKMLWLVWGISALVSIFVLANAIFIPGMVRGAQANIFNQVYLLPLSCIFFGFLYILYNTLKMKKYRYGIYVLLIMFQIILQFYLAFHVKGAQGLDDFDMRVQATYLAHGSHSWASYFSFAPNNVGATIIFSWIIKVAMLLGINNTTGFLNLFLFFCIDLASLCGWLILKRHTNKKALSIYVILCTLFLPLFITALFMYTDPLALTFIMISFYYVDTFEASKKKTVKILSLTFSIVMMCLATFCKTNAIIMLIAFLIYSLLKKHSLKKIVAIMLITFCVYGICNYSYKQVQNSYNFSIKKADNFPYNFWIALGLNNKTDGTSGGGLWADTARYPDPQTREKHNNFLIKKELKSQGLLGLLNLWSRKINIQWSIGSIGIERRVYNISSQPSFAYNYIFGNRNIILLTFSQIIYIILWFGFFVRCLKTLKTTNFENFENLSILFIIGIFFFHMLMWETMERYAYIVIVPLLMVGSMGIADTFEFIRDNNTFKNRFFLNSITAILAGCLFLGFSLNLDKVLINTTYVKPVLKQSFVRKTPLTIKAHQTISESLNAKYNFNQVVTNIPSSNSSATKISLKHNNKKILTVKNGIVNITNRPSGKYILQVSNISNKPIVLQVIKSLPMDLLQSPIQQSRLKYLDVQLAESQNETKISKIQYIMFFILFLILLGLAHIFLFKKTL</sequence>
<keyword evidence="1" id="KW-0812">Transmembrane</keyword>
<feature type="transmembrane region" description="Helical" evidence="1">
    <location>
        <begin position="44"/>
        <end position="63"/>
    </location>
</feature>
<feature type="transmembrane region" description="Helical" evidence="1">
    <location>
        <begin position="183"/>
        <end position="216"/>
    </location>
</feature>
<feature type="transmembrane region" description="Helical" evidence="1">
    <location>
        <begin position="657"/>
        <end position="676"/>
    </location>
</feature>
<organism evidence="2 3">
    <name type="scientific">Liquorilactobacillus mali KCTC 3596 = DSM 20444</name>
    <dbReference type="NCBI Taxonomy" id="1046596"/>
    <lineage>
        <taxon>Bacteria</taxon>
        <taxon>Bacillati</taxon>
        <taxon>Bacillota</taxon>
        <taxon>Bacilli</taxon>
        <taxon>Lactobacillales</taxon>
        <taxon>Lactobacillaceae</taxon>
        <taxon>Liquorilactobacillus</taxon>
    </lineage>
</organism>
<keyword evidence="1" id="KW-1133">Transmembrane helix</keyword>
<dbReference type="PATRIC" id="fig|1046596.6.peg.2664"/>
<evidence type="ECO:0000313" key="2">
    <source>
        <dbReference type="EMBL" id="KRN07453.1"/>
    </source>
</evidence>
<comment type="caution">
    <text evidence="2">The sequence shown here is derived from an EMBL/GenBank/DDBJ whole genome shotgun (WGS) entry which is preliminary data.</text>
</comment>
<feature type="transmembrane region" description="Helical" evidence="1">
    <location>
        <begin position="271"/>
        <end position="289"/>
    </location>
</feature>
<gene>
    <name evidence="2" type="ORF">FD00_GL002532</name>
</gene>
<feature type="transmembrane region" description="Helical" evidence="1">
    <location>
        <begin position="70"/>
        <end position="89"/>
    </location>
</feature>